<dbReference type="PROSITE" id="PS51257">
    <property type="entry name" value="PROKAR_LIPOPROTEIN"/>
    <property type="match status" value="1"/>
</dbReference>
<dbReference type="EMBL" id="BK015555">
    <property type="protein sequence ID" value="DAE12658.1"/>
    <property type="molecule type" value="Genomic_DNA"/>
</dbReference>
<accession>A0A8S5Q0H2</accession>
<organism evidence="1">
    <name type="scientific">Siphoviridae sp. ctOCb13</name>
    <dbReference type="NCBI Taxonomy" id="2825477"/>
    <lineage>
        <taxon>Viruses</taxon>
        <taxon>Duplodnaviria</taxon>
        <taxon>Heunggongvirae</taxon>
        <taxon>Uroviricota</taxon>
        <taxon>Caudoviricetes</taxon>
    </lineage>
</organism>
<evidence type="ECO:0008006" key="2">
    <source>
        <dbReference type="Google" id="ProtNLM"/>
    </source>
</evidence>
<sequence>MKSLLKLCVVALAAAFCGVGCAAAASCIKYNKVEPADTISEYTSENRPVSGMFFSAEYVVEEYEYDDAFCLLYDDPDANMCNVEICVDLETYQAVQKAIKEKREMVGSLVLNDDYSFDGVEVYTFMPEPEFEMAAASAKL</sequence>
<evidence type="ECO:0000313" key="1">
    <source>
        <dbReference type="EMBL" id="DAE12658.1"/>
    </source>
</evidence>
<reference evidence="1" key="1">
    <citation type="journal article" date="2021" name="Proc. Natl. Acad. Sci. U.S.A.">
        <title>A Catalog of Tens of Thousands of Viruses from Human Metagenomes Reveals Hidden Associations with Chronic Diseases.</title>
        <authorList>
            <person name="Tisza M.J."/>
            <person name="Buck C.B."/>
        </authorList>
    </citation>
    <scope>NUCLEOTIDE SEQUENCE</scope>
    <source>
        <strain evidence="1">CtOCb13</strain>
    </source>
</reference>
<protein>
    <recommendedName>
        <fullName evidence="2">Lipoprotein</fullName>
    </recommendedName>
</protein>
<name>A0A8S5Q0H2_9CAUD</name>
<proteinExistence type="predicted"/>